<keyword evidence="1" id="KW-0812">Transmembrane</keyword>
<evidence type="ECO:0000313" key="3">
    <source>
        <dbReference type="Proteomes" id="UP000828390"/>
    </source>
</evidence>
<gene>
    <name evidence="2" type="ORF">DPMN_052564</name>
</gene>
<dbReference type="InterPro" id="IPR002591">
    <property type="entry name" value="Phosphodiest/P_Trfase"/>
</dbReference>
<comment type="caution">
    <text evidence="2">The sequence shown here is derived from an EMBL/GenBank/DDBJ whole genome shotgun (WGS) entry which is preliminary data.</text>
</comment>
<dbReference type="GO" id="GO:0016787">
    <property type="term" value="F:hydrolase activity"/>
    <property type="evidence" value="ECO:0007669"/>
    <property type="project" value="UniProtKB-ARBA"/>
</dbReference>
<evidence type="ECO:0000313" key="2">
    <source>
        <dbReference type="EMBL" id="KAH3726695.1"/>
    </source>
</evidence>
<dbReference type="Gene3D" id="3.40.720.10">
    <property type="entry name" value="Alkaline Phosphatase, subunit A"/>
    <property type="match status" value="1"/>
</dbReference>
<dbReference type="SUPFAM" id="SSF53649">
    <property type="entry name" value="Alkaline phosphatase-like"/>
    <property type="match status" value="1"/>
</dbReference>
<proteinExistence type="predicted"/>
<accession>A0A9D4CLZ7</accession>
<dbReference type="Proteomes" id="UP000828390">
    <property type="component" value="Unassembled WGS sequence"/>
</dbReference>
<feature type="transmembrane region" description="Helical" evidence="1">
    <location>
        <begin position="401"/>
        <end position="423"/>
    </location>
</feature>
<organism evidence="2 3">
    <name type="scientific">Dreissena polymorpha</name>
    <name type="common">Zebra mussel</name>
    <name type="synonym">Mytilus polymorpha</name>
    <dbReference type="NCBI Taxonomy" id="45954"/>
    <lineage>
        <taxon>Eukaryota</taxon>
        <taxon>Metazoa</taxon>
        <taxon>Spiralia</taxon>
        <taxon>Lophotrochozoa</taxon>
        <taxon>Mollusca</taxon>
        <taxon>Bivalvia</taxon>
        <taxon>Autobranchia</taxon>
        <taxon>Heteroconchia</taxon>
        <taxon>Euheterodonta</taxon>
        <taxon>Imparidentia</taxon>
        <taxon>Neoheterodontei</taxon>
        <taxon>Myida</taxon>
        <taxon>Dreissenoidea</taxon>
        <taxon>Dreissenidae</taxon>
        <taxon>Dreissena</taxon>
    </lineage>
</organism>
<sequence>MTSSCEADAVHNVLLISFDGFRWDYYKKANNLTNIHRMIADGGWAVNGTKNVFITKTLPNHFTMVTGLYEETHGIVGNVMYDPVFNATYYGMNTTIQSESRWYTGEPIWVTNQRQRTDYRSGCVCWPSSGAVLEGFRPYQHIPWKTAEDFPYKERFKTAVKWFTDHENPTNLVLVYIDNPDIIGHTFGPDSDELIHELLVLDEALGYLFDLLIDEDLLKKTDIILTSDHGMASIPKDDSYKIDLTKYLTPGTYFVTDTSPTAGIFPTSPEFEDAIFHNLSSIQHAKVYRKANIPTEFHFKNNRRTPPIVVIPEEHYWCSDNNTYIAGNHGYSNDVADMHPFFAAMGPSFKKGSKVMTFNSVDVYPMLCAILGLKPAPNNGSMDVVAELLVDRLKENTGSTFGTYIFILIVGGLVSGVFAVAACQVQRQLRRRRYQSHPIHKLPKSMMIVPSSGKEDAVIGLLSDMSDEEF</sequence>
<reference evidence="2" key="1">
    <citation type="journal article" date="2019" name="bioRxiv">
        <title>The Genome of the Zebra Mussel, Dreissena polymorpha: A Resource for Invasive Species Research.</title>
        <authorList>
            <person name="McCartney M.A."/>
            <person name="Auch B."/>
            <person name="Kono T."/>
            <person name="Mallez S."/>
            <person name="Zhang Y."/>
            <person name="Obille A."/>
            <person name="Becker A."/>
            <person name="Abrahante J.E."/>
            <person name="Garbe J."/>
            <person name="Badalamenti J.P."/>
            <person name="Herman A."/>
            <person name="Mangelson H."/>
            <person name="Liachko I."/>
            <person name="Sullivan S."/>
            <person name="Sone E.D."/>
            <person name="Koren S."/>
            <person name="Silverstein K.A.T."/>
            <person name="Beckman K.B."/>
            <person name="Gohl D.M."/>
        </authorList>
    </citation>
    <scope>NUCLEOTIDE SEQUENCE</scope>
    <source>
        <strain evidence="2">Duluth1</strain>
        <tissue evidence="2">Whole animal</tissue>
    </source>
</reference>
<name>A0A9D4CLZ7_DREPO</name>
<dbReference type="AlphaFoldDB" id="A0A9D4CLZ7"/>
<keyword evidence="1" id="KW-1133">Transmembrane helix</keyword>
<dbReference type="InterPro" id="IPR017850">
    <property type="entry name" value="Alkaline_phosphatase_core_sf"/>
</dbReference>
<keyword evidence="3" id="KW-1185">Reference proteome</keyword>
<dbReference type="PANTHER" id="PTHR10151:SF120">
    <property type="entry name" value="BIS(5'-ADENOSYL)-TRIPHOSPHATASE"/>
    <property type="match status" value="1"/>
</dbReference>
<dbReference type="EMBL" id="JAIWYP010000012">
    <property type="protein sequence ID" value="KAH3726695.1"/>
    <property type="molecule type" value="Genomic_DNA"/>
</dbReference>
<dbReference type="Pfam" id="PF01663">
    <property type="entry name" value="Phosphodiest"/>
    <property type="match status" value="1"/>
</dbReference>
<reference evidence="2" key="2">
    <citation type="submission" date="2020-11" db="EMBL/GenBank/DDBJ databases">
        <authorList>
            <person name="McCartney M.A."/>
            <person name="Auch B."/>
            <person name="Kono T."/>
            <person name="Mallez S."/>
            <person name="Becker A."/>
            <person name="Gohl D.M."/>
            <person name="Silverstein K.A.T."/>
            <person name="Koren S."/>
            <person name="Bechman K.B."/>
            <person name="Herman A."/>
            <person name="Abrahante J.E."/>
            <person name="Garbe J."/>
        </authorList>
    </citation>
    <scope>NUCLEOTIDE SEQUENCE</scope>
    <source>
        <strain evidence="2">Duluth1</strain>
        <tissue evidence="2">Whole animal</tissue>
    </source>
</reference>
<dbReference type="Gene3D" id="3.30.1360.180">
    <property type="match status" value="1"/>
</dbReference>
<keyword evidence="1" id="KW-0472">Membrane</keyword>
<dbReference type="CDD" id="cd16018">
    <property type="entry name" value="Enpp"/>
    <property type="match status" value="1"/>
</dbReference>
<evidence type="ECO:0000256" key="1">
    <source>
        <dbReference type="SAM" id="Phobius"/>
    </source>
</evidence>
<dbReference type="PANTHER" id="PTHR10151">
    <property type="entry name" value="ECTONUCLEOTIDE PYROPHOSPHATASE/PHOSPHODIESTERASE"/>
    <property type="match status" value="1"/>
</dbReference>
<protein>
    <submittedName>
        <fullName evidence="2">Uncharacterized protein</fullName>
    </submittedName>
</protein>